<keyword evidence="1" id="KW-0560">Oxidoreductase</keyword>
<keyword evidence="5" id="KW-1185">Reference proteome</keyword>
<dbReference type="InterPro" id="IPR011251">
    <property type="entry name" value="Luciferase-like_dom"/>
</dbReference>
<comment type="caution">
    <text evidence="4">The sequence shown here is derived from an EMBL/GenBank/DDBJ whole genome shotgun (WGS) entry which is preliminary data.</text>
</comment>
<evidence type="ECO:0000256" key="1">
    <source>
        <dbReference type="ARBA" id="ARBA00023002"/>
    </source>
</evidence>
<evidence type="ECO:0000313" key="5">
    <source>
        <dbReference type="Proteomes" id="UP001143304"/>
    </source>
</evidence>
<proteinExistence type="predicted"/>
<dbReference type="EMBL" id="SHNO01000001">
    <property type="protein sequence ID" value="MCX2975872.1"/>
    <property type="molecule type" value="Genomic_DNA"/>
</dbReference>
<sequence>MESTRARYRVHSSAAPSPHLRKLPDAGTVLNISANLRLNLTGAEADPAQRSLRYRTALDMAEYADRSGFSSVNVEEHHVADNGWLPSPLTMASAIAGRTEQCSIGVMALLVALYDPIRLAEDIAVVDLLSEGRLNFVAGMGYREVEYHIANKPFAERGKWMDHVLETLLQAWQDAPFDYKGKLVNVTPKPFSRPHPVFLVGGMSKPAARRAARFGLPFAPPVAEPELEAYYFEQLKHYGKKGFTHSPPADFSVLFIHDQPDEAWKELGTYFLNEVIEYSSWKTEGVNRPLEFNSDSVDALRAEKRYEIITPAECIKRHRERKDFFAAIHPLIGGMPLDRAWRCLKLYTEHVLIPLKREQPA</sequence>
<organism evidence="4 5">
    <name type="scientific">Candidatus Marimicrobium litorale</name>
    <dbReference type="NCBI Taxonomy" id="2518991"/>
    <lineage>
        <taxon>Bacteria</taxon>
        <taxon>Pseudomonadati</taxon>
        <taxon>Pseudomonadota</taxon>
        <taxon>Gammaproteobacteria</taxon>
        <taxon>Cellvibrionales</taxon>
        <taxon>Halieaceae</taxon>
        <taxon>Marimicrobium</taxon>
    </lineage>
</organism>
<gene>
    <name evidence="4" type="ORF">EYC82_00705</name>
</gene>
<name>A0ABT3T2X3_9GAMM</name>
<protein>
    <submittedName>
        <fullName evidence="4">LLM class flavin-dependent oxidoreductase</fullName>
    </submittedName>
</protein>
<evidence type="ECO:0000256" key="2">
    <source>
        <dbReference type="ARBA" id="ARBA00023033"/>
    </source>
</evidence>
<reference evidence="4" key="1">
    <citation type="submission" date="2019-02" db="EMBL/GenBank/DDBJ databases">
        <authorList>
            <person name="Li S.-H."/>
        </authorList>
    </citation>
    <scope>NUCLEOTIDE SEQUENCE</scope>
    <source>
        <strain evidence="4">IMCC11814</strain>
    </source>
</reference>
<dbReference type="RefSeq" id="WP_279247631.1">
    <property type="nucleotide sequence ID" value="NZ_SHNO01000001.1"/>
</dbReference>
<dbReference type="PANTHER" id="PTHR30137">
    <property type="entry name" value="LUCIFERASE-LIKE MONOOXYGENASE"/>
    <property type="match status" value="1"/>
</dbReference>
<dbReference type="Proteomes" id="UP001143304">
    <property type="component" value="Unassembled WGS sequence"/>
</dbReference>
<accession>A0ABT3T2X3</accession>
<dbReference type="InterPro" id="IPR050766">
    <property type="entry name" value="Bact_Lucif_Oxidored"/>
</dbReference>
<evidence type="ECO:0000259" key="3">
    <source>
        <dbReference type="Pfam" id="PF00296"/>
    </source>
</evidence>
<dbReference type="PANTHER" id="PTHR30137:SF8">
    <property type="entry name" value="BLR5498 PROTEIN"/>
    <property type="match status" value="1"/>
</dbReference>
<feature type="domain" description="Luciferase-like" evidence="3">
    <location>
        <begin position="46"/>
        <end position="271"/>
    </location>
</feature>
<keyword evidence="2" id="KW-0503">Monooxygenase</keyword>
<dbReference type="Gene3D" id="3.20.20.30">
    <property type="entry name" value="Luciferase-like domain"/>
    <property type="match status" value="1"/>
</dbReference>
<evidence type="ECO:0000313" key="4">
    <source>
        <dbReference type="EMBL" id="MCX2975872.1"/>
    </source>
</evidence>
<dbReference type="Pfam" id="PF00296">
    <property type="entry name" value="Bac_luciferase"/>
    <property type="match status" value="1"/>
</dbReference>
<dbReference type="SUPFAM" id="SSF51679">
    <property type="entry name" value="Bacterial luciferase-like"/>
    <property type="match status" value="1"/>
</dbReference>
<dbReference type="InterPro" id="IPR036661">
    <property type="entry name" value="Luciferase-like_sf"/>
</dbReference>